<comment type="caution">
    <text evidence="7">The sequence shown here is derived from an EMBL/GenBank/DDBJ whole genome shotgun (WGS) entry which is preliminary data.</text>
</comment>
<gene>
    <name evidence="7" type="ORF">M9Y10_041724</name>
</gene>
<proteinExistence type="inferred from homology"/>
<keyword evidence="2" id="KW-0963">Cytoplasm</keyword>
<dbReference type="SUPFAM" id="SSF50998">
    <property type="entry name" value="Quinoprotein alcohol dehydrogenase-like"/>
    <property type="match status" value="1"/>
</dbReference>
<dbReference type="PANTHER" id="PTHR14344">
    <property type="entry name" value="WD REPEAT PROTEIN"/>
    <property type="match status" value="1"/>
</dbReference>
<comment type="subcellular location">
    <subcellularLocation>
        <location evidence="1">Cytoplasm</location>
    </subcellularLocation>
</comment>
<keyword evidence="8" id="KW-1185">Reference proteome</keyword>
<name>A0ABR2K5C2_9EUKA</name>
<keyword evidence="5" id="KW-0677">Repeat</keyword>
<reference evidence="7 8" key="1">
    <citation type="submission" date="2024-04" db="EMBL/GenBank/DDBJ databases">
        <title>Tritrichomonas musculus Genome.</title>
        <authorList>
            <person name="Alves-Ferreira E."/>
            <person name="Grigg M."/>
            <person name="Lorenzi H."/>
            <person name="Galac M."/>
        </authorList>
    </citation>
    <scope>NUCLEOTIDE SEQUENCE [LARGE SCALE GENOMIC DNA]</scope>
    <source>
        <strain evidence="7 8">EAF2021</strain>
    </source>
</reference>
<evidence type="ECO:0000256" key="2">
    <source>
        <dbReference type="ARBA" id="ARBA00022490"/>
    </source>
</evidence>
<evidence type="ECO:0000256" key="3">
    <source>
        <dbReference type="ARBA" id="ARBA00022574"/>
    </source>
</evidence>
<dbReference type="InterPro" id="IPR015943">
    <property type="entry name" value="WD40/YVTN_repeat-like_dom_sf"/>
</dbReference>
<dbReference type="Pfam" id="PF00400">
    <property type="entry name" value="WD40"/>
    <property type="match status" value="1"/>
</dbReference>
<dbReference type="InterPro" id="IPR036322">
    <property type="entry name" value="WD40_repeat_dom_sf"/>
</dbReference>
<dbReference type="InterPro" id="IPR051973">
    <property type="entry name" value="tRNA_Anticodon_Mtase-Reg"/>
</dbReference>
<dbReference type="PANTHER" id="PTHR14344:SF3">
    <property type="entry name" value="WD REPEAT-CONTAINING PROTEIN 6"/>
    <property type="match status" value="1"/>
</dbReference>
<dbReference type="InterPro" id="IPR011041">
    <property type="entry name" value="Quinoprot_gluc/sorb_DH_b-prop"/>
</dbReference>
<organism evidence="7 8">
    <name type="scientific">Tritrichomonas musculus</name>
    <dbReference type="NCBI Taxonomy" id="1915356"/>
    <lineage>
        <taxon>Eukaryota</taxon>
        <taxon>Metamonada</taxon>
        <taxon>Parabasalia</taxon>
        <taxon>Tritrichomonadida</taxon>
        <taxon>Tritrichomonadidae</taxon>
        <taxon>Tritrichomonas</taxon>
    </lineage>
</organism>
<dbReference type="Proteomes" id="UP001470230">
    <property type="component" value="Unassembled WGS sequence"/>
</dbReference>
<dbReference type="Gene3D" id="2.130.10.10">
    <property type="entry name" value="YVTN repeat-like/Quinoprotein amine dehydrogenase"/>
    <property type="match status" value="4"/>
</dbReference>
<keyword evidence="4" id="KW-0819">tRNA processing</keyword>
<sequence length="965" mass="108921">MSLVFGPSAIEFSKISPDYYYVGVGPYIRIYKNDFFIAEHLIFPITTRIVGITEKNRYVIAYASNILKILSFNSNFNTYNEIKSEEFEDYILSASIDDEQTSEEIISLSIVLHHGQFCRMSDKILIHQPKVWKIVTSAFIVNYDMFISGDSFGCISIILPDSQNEIMKETSYGTVFGLDFNKENHQILAAFEYRACGLFKFVNNKITTIWISQDYPSRVWGCKILPIGPISFGEDGCIHLIKSSNNQSDNSNTEDIQNYTFHLHRIKNITALVSRGDEVITAGQNCLLRHFTLFGKQPDIVPYNILPLASDSSVKDSTKKKKDPLTPFSLAIAQNGEVIIGTLGGSIISLPSRREMLVGDKYKKWYLMQSYQNIIFGASESHHHYLLQIISKKNQEGGIDNEYLSKVFEFPNNCSAWSLAISKNFLVAAYSDNNIRIYDFDGIEKISLSISDYIKKPPKAMCAHLTKPIICFGSHSARVVVLCFSDDLLLLNSSFLIQSASTDGFRGMVFCGDYIYCAGRTDGTVSILGECQGEWRLKSSWRIAAQCKATAGIDSINNDYFQNENENKDHLYSERPIVSVFTKEGIALWDIETQTMVSQNPLISQSDKLSIKFTSNKSYSVAWIEKSIVHVQSDVPSIPAFSTGVSFHGLRGLCMDKLIKGNDDLIATGGCDRDVKLWRIINGEIRCVESLQAVDSGTHAVCFHEKDSLLFAGGSKEYLYVWKLTDDDKLFRLNIFEVGDNNKIYKLRVTSMTLTSERKLFIGMSDASIRVYDYSLTENNLKFIEKIDTKGVPVSCNCTRYGDKEVVSVSTSTGDAYWFFNDNDIKKYTQKLLNCGIHCIRSFAFNDLFYSVIAGDDGTVRIWNLEHKIDSDFNMIECLNIQKSHAGGAKALAIEVHDNEIKILSFSYDQKAIIYIIDLKTFNLIRSIKYLVSVPDGISCEFVKDGFVVFGFAIQYFNTSYVDQS</sequence>
<evidence type="ECO:0000256" key="1">
    <source>
        <dbReference type="ARBA" id="ARBA00004496"/>
    </source>
</evidence>
<dbReference type="InterPro" id="IPR001680">
    <property type="entry name" value="WD40_rpt"/>
</dbReference>
<evidence type="ECO:0000256" key="5">
    <source>
        <dbReference type="ARBA" id="ARBA00022737"/>
    </source>
</evidence>
<evidence type="ECO:0000256" key="6">
    <source>
        <dbReference type="ARBA" id="ARBA00038255"/>
    </source>
</evidence>
<evidence type="ECO:0000313" key="7">
    <source>
        <dbReference type="EMBL" id="KAK8886264.1"/>
    </source>
</evidence>
<dbReference type="SMART" id="SM00320">
    <property type="entry name" value="WD40"/>
    <property type="match status" value="5"/>
</dbReference>
<evidence type="ECO:0000256" key="4">
    <source>
        <dbReference type="ARBA" id="ARBA00022694"/>
    </source>
</evidence>
<dbReference type="InterPro" id="IPR011047">
    <property type="entry name" value="Quinoprotein_ADH-like_sf"/>
</dbReference>
<protein>
    <submittedName>
        <fullName evidence="7">WD repeat-containing protein 6</fullName>
    </submittedName>
</protein>
<dbReference type="SUPFAM" id="SSF50952">
    <property type="entry name" value="Soluble quinoprotein glucose dehydrogenase"/>
    <property type="match status" value="1"/>
</dbReference>
<accession>A0ABR2K5C2</accession>
<dbReference type="EMBL" id="JAPFFF010000007">
    <property type="protein sequence ID" value="KAK8886264.1"/>
    <property type="molecule type" value="Genomic_DNA"/>
</dbReference>
<keyword evidence="3" id="KW-0853">WD repeat</keyword>
<evidence type="ECO:0000313" key="8">
    <source>
        <dbReference type="Proteomes" id="UP001470230"/>
    </source>
</evidence>
<comment type="similarity">
    <text evidence="6">Belongs to the WD repeat WDR6 family.</text>
</comment>
<dbReference type="SUPFAM" id="SSF50978">
    <property type="entry name" value="WD40 repeat-like"/>
    <property type="match status" value="1"/>
</dbReference>